<comment type="caution">
    <text evidence="2">The sequence shown here is derived from an EMBL/GenBank/DDBJ whole genome shotgun (WGS) entry which is preliminary data.</text>
</comment>
<evidence type="ECO:0000313" key="2">
    <source>
        <dbReference type="EMBL" id="PCG65406.1"/>
    </source>
</evidence>
<proteinExistence type="predicted"/>
<gene>
    <name evidence="2" type="ORF">B5V51_9253</name>
</gene>
<protein>
    <submittedName>
        <fullName evidence="2">Uncharacterized protein</fullName>
    </submittedName>
</protein>
<dbReference type="EMBL" id="NWSH01004167">
    <property type="protein sequence ID" value="PCG65406.1"/>
    <property type="molecule type" value="Genomic_DNA"/>
</dbReference>
<reference evidence="2" key="1">
    <citation type="submission" date="2017-09" db="EMBL/GenBank/DDBJ databases">
        <title>Contemporary evolution of a Lepidopteran species, Heliothis virescens, in response to modern agricultural practices.</title>
        <authorList>
            <person name="Fritz M.L."/>
            <person name="Deyonke A.M."/>
            <person name="Papanicolaou A."/>
            <person name="Micinski S."/>
            <person name="Westbrook J."/>
            <person name="Gould F."/>
        </authorList>
    </citation>
    <scope>NUCLEOTIDE SEQUENCE [LARGE SCALE GENOMIC DNA]</scope>
    <source>
        <strain evidence="2">HvINT-</strain>
        <tissue evidence="2">Whole body</tissue>
    </source>
</reference>
<name>A0A2A4J0Z7_HELVI</name>
<feature type="compositionally biased region" description="Basic residues" evidence="1">
    <location>
        <begin position="242"/>
        <end position="257"/>
    </location>
</feature>
<evidence type="ECO:0000256" key="1">
    <source>
        <dbReference type="SAM" id="MobiDB-lite"/>
    </source>
</evidence>
<dbReference type="AlphaFoldDB" id="A0A2A4J0Z7"/>
<organism evidence="2">
    <name type="scientific">Heliothis virescens</name>
    <name type="common">Tobacco budworm moth</name>
    <dbReference type="NCBI Taxonomy" id="7102"/>
    <lineage>
        <taxon>Eukaryota</taxon>
        <taxon>Metazoa</taxon>
        <taxon>Ecdysozoa</taxon>
        <taxon>Arthropoda</taxon>
        <taxon>Hexapoda</taxon>
        <taxon>Insecta</taxon>
        <taxon>Pterygota</taxon>
        <taxon>Neoptera</taxon>
        <taxon>Endopterygota</taxon>
        <taxon>Lepidoptera</taxon>
        <taxon>Glossata</taxon>
        <taxon>Ditrysia</taxon>
        <taxon>Noctuoidea</taxon>
        <taxon>Noctuidae</taxon>
        <taxon>Heliothinae</taxon>
        <taxon>Heliothis</taxon>
    </lineage>
</organism>
<sequence>MLVHYEIIVMTSPSITGVTYMDHFDFEERYRDANECNPFYWHPLHLPAYCAHIFEKLIRARIATKTPVRITREREKIEVLQDTDYSGEYHYHDHGRHNHQNRHFHYPHGSHHPQFNYPEEIYQFPYPLYQITSAESESYSPPYTKIVPLSPYEEMLELLKEDIKKGPSSPTVTVMPELGPVALYNQAISKKSVNLIRAMAEAFVKASKKAYEEYYAAYQPYPSEPQVFVYDSAKNKTDLQEHKKKPKPDKKDKNKVHRIKTKHGGVVTIIETKNLEMMKKDGPLL</sequence>
<accession>A0A2A4J0Z7</accession>
<feature type="region of interest" description="Disordered" evidence="1">
    <location>
        <begin position="236"/>
        <end position="257"/>
    </location>
</feature>